<organism evidence="11 12">
    <name type="scientific">Musa acuminata subsp. malaccensis</name>
    <name type="common">Wild banana</name>
    <name type="synonym">Musa malaccensis</name>
    <dbReference type="NCBI Taxonomy" id="214687"/>
    <lineage>
        <taxon>Eukaryota</taxon>
        <taxon>Viridiplantae</taxon>
        <taxon>Streptophyta</taxon>
        <taxon>Embryophyta</taxon>
        <taxon>Tracheophyta</taxon>
        <taxon>Spermatophyta</taxon>
        <taxon>Magnoliopsida</taxon>
        <taxon>Liliopsida</taxon>
        <taxon>Zingiberales</taxon>
        <taxon>Musaceae</taxon>
        <taxon>Musa</taxon>
    </lineage>
</organism>
<reference evidence="10" key="1">
    <citation type="submission" date="2021-03" db="EMBL/GenBank/DDBJ databases">
        <authorList>
            <consortium name="Genoscope - CEA"/>
            <person name="William W."/>
        </authorList>
    </citation>
    <scope>NUCLEOTIDE SEQUENCE</scope>
    <source>
        <strain evidence="10">Doubled-haploid Pahang</strain>
    </source>
</reference>
<accession>A0A804KHJ2</accession>
<dbReference type="SUPFAM" id="SSF57959">
    <property type="entry name" value="Leucine zipper domain"/>
    <property type="match status" value="1"/>
</dbReference>
<keyword evidence="7" id="KW-0175">Coiled coil</keyword>
<gene>
    <name evidence="10" type="ORF">GSMUA_227260.1</name>
</gene>
<evidence type="ECO:0000256" key="4">
    <source>
        <dbReference type="ARBA" id="ARBA00023125"/>
    </source>
</evidence>
<evidence type="ECO:0000256" key="6">
    <source>
        <dbReference type="ARBA" id="ARBA00023242"/>
    </source>
</evidence>
<keyword evidence="4" id="KW-0238">DNA-binding</keyword>
<proteinExistence type="inferred from homology"/>
<keyword evidence="12" id="KW-1185">Reference proteome</keyword>
<dbReference type="Proteomes" id="UP000012960">
    <property type="component" value="Unplaced"/>
</dbReference>
<dbReference type="CDD" id="cd14702">
    <property type="entry name" value="bZIP_plant_GBF1"/>
    <property type="match status" value="1"/>
</dbReference>
<dbReference type="GO" id="GO:0003700">
    <property type="term" value="F:DNA-binding transcription factor activity"/>
    <property type="evidence" value="ECO:0007669"/>
    <property type="project" value="InterPro"/>
</dbReference>
<evidence type="ECO:0000313" key="12">
    <source>
        <dbReference type="Proteomes" id="UP000012960"/>
    </source>
</evidence>
<keyword evidence="3" id="KW-0805">Transcription regulation</keyword>
<dbReference type="InterPro" id="IPR044827">
    <property type="entry name" value="GBF-like"/>
</dbReference>
<protein>
    <submittedName>
        <fullName evidence="10">(wild Malaysian banana) hypothetical protein</fullName>
    </submittedName>
</protein>
<dbReference type="Gene3D" id="1.20.5.170">
    <property type="match status" value="1"/>
</dbReference>
<dbReference type="SMART" id="SM00338">
    <property type="entry name" value="BRLZ"/>
    <property type="match status" value="1"/>
</dbReference>
<feature type="compositionally biased region" description="Low complexity" evidence="8">
    <location>
        <begin position="110"/>
        <end position="119"/>
    </location>
</feature>
<dbReference type="Gramene" id="Ma09_t08920.1">
    <property type="protein sequence ID" value="Ma09_p08920.1"/>
    <property type="gene ID" value="Ma09_g08920"/>
</dbReference>
<reference evidence="11" key="2">
    <citation type="submission" date="2021-05" db="UniProtKB">
        <authorList>
            <consortium name="EnsemblPlants"/>
        </authorList>
    </citation>
    <scope>IDENTIFICATION</scope>
    <source>
        <strain evidence="11">subsp. malaccensis</strain>
    </source>
</reference>
<evidence type="ECO:0000259" key="9">
    <source>
        <dbReference type="PROSITE" id="PS50217"/>
    </source>
</evidence>
<evidence type="ECO:0000256" key="2">
    <source>
        <dbReference type="ARBA" id="ARBA00007163"/>
    </source>
</evidence>
<comment type="similarity">
    <text evidence="2">Belongs to the bZIP family.</text>
</comment>
<dbReference type="PANTHER" id="PTHR45967">
    <property type="entry name" value="G-BOX-BINDING FACTOR 3-RELATED"/>
    <property type="match status" value="1"/>
</dbReference>
<keyword evidence="6" id="KW-0539">Nucleus</keyword>
<dbReference type="OrthoDB" id="10415612at2759"/>
<dbReference type="InParanoid" id="A0A804KHJ2"/>
<dbReference type="InterPro" id="IPR046347">
    <property type="entry name" value="bZIP_sf"/>
</dbReference>
<sequence length="309" mass="34352">MGSPAKESAFASTSEAAAPQELQLMPRRSNLSPPTPHVQPPVWAPETAAAAAAKGRAVPPVFLRAQMTPYPAPTIQERPLPQEEEERNESPASKAEGSQEKSGRVDRKSSASGKNSNSSYVDHDEWKGFLSSRKRRYEDIVTKGEALHLVTADQHNGVDIEASDVRGEHSVKTLSVSPESLLLRALPPGSETELNTEIDQCSYPSPLLGNDPVAHKQQRLQDDDEFRERRKQANRESARRSRIRKRQEYEDSARMMAVLKNENDVLKAKNEILMKRIKDLEAGSIRIMEILSGLYWPADTLDALGIRPS</sequence>
<feature type="region of interest" description="Disordered" evidence="8">
    <location>
        <begin position="1"/>
        <end position="125"/>
    </location>
</feature>
<dbReference type="Pfam" id="PF00170">
    <property type="entry name" value="bZIP_1"/>
    <property type="match status" value="1"/>
</dbReference>
<evidence type="ECO:0000256" key="7">
    <source>
        <dbReference type="SAM" id="Coils"/>
    </source>
</evidence>
<evidence type="ECO:0000256" key="3">
    <source>
        <dbReference type="ARBA" id="ARBA00023015"/>
    </source>
</evidence>
<evidence type="ECO:0000256" key="8">
    <source>
        <dbReference type="SAM" id="MobiDB-lite"/>
    </source>
</evidence>
<keyword evidence="5" id="KW-0804">Transcription</keyword>
<dbReference type="GO" id="GO:0043565">
    <property type="term" value="F:sequence-specific DNA binding"/>
    <property type="evidence" value="ECO:0007669"/>
    <property type="project" value="InterPro"/>
</dbReference>
<feature type="compositionally biased region" description="Basic and acidic residues" evidence="8">
    <location>
        <begin position="226"/>
        <end position="239"/>
    </location>
</feature>
<dbReference type="EnsemblPlants" id="Ma09_t08920.1">
    <property type="protein sequence ID" value="Ma09_p08920.1"/>
    <property type="gene ID" value="Ma09_g08920"/>
</dbReference>
<evidence type="ECO:0000256" key="5">
    <source>
        <dbReference type="ARBA" id="ARBA00023163"/>
    </source>
</evidence>
<name>A0A804KHJ2_MUSAM</name>
<dbReference type="InterPro" id="IPR045314">
    <property type="entry name" value="bZIP_plant_GBF1"/>
</dbReference>
<comment type="subcellular location">
    <subcellularLocation>
        <location evidence="1">Nucleus</location>
    </subcellularLocation>
</comment>
<feature type="domain" description="BZIP" evidence="9">
    <location>
        <begin position="224"/>
        <end position="281"/>
    </location>
</feature>
<evidence type="ECO:0000313" key="10">
    <source>
        <dbReference type="EMBL" id="CAG1834621.1"/>
    </source>
</evidence>
<evidence type="ECO:0000313" key="11">
    <source>
        <dbReference type="EnsemblPlants" id="Ma09_p08920.1"/>
    </source>
</evidence>
<dbReference type="EMBL" id="HG996474">
    <property type="protein sequence ID" value="CAG1834621.1"/>
    <property type="molecule type" value="Genomic_DNA"/>
</dbReference>
<feature type="compositionally biased region" description="Pro residues" evidence="8">
    <location>
        <begin position="33"/>
        <end position="43"/>
    </location>
</feature>
<dbReference type="GO" id="GO:0005634">
    <property type="term" value="C:nucleus"/>
    <property type="evidence" value="ECO:0007669"/>
    <property type="project" value="UniProtKB-SubCell"/>
</dbReference>
<feature type="compositionally biased region" description="Low complexity" evidence="8">
    <location>
        <begin position="1"/>
        <end position="18"/>
    </location>
</feature>
<dbReference type="AlphaFoldDB" id="A0A804KHJ2"/>
<dbReference type="PANTHER" id="PTHR45967:SF38">
    <property type="entry name" value="G-BOX-BINDING FACTOR 2"/>
    <property type="match status" value="1"/>
</dbReference>
<evidence type="ECO:0000256" key="1">
    <source>
        <dbReference type="ARBA" id="ARBA00004123"/>
    </source>
</evidence>
<feature type="compositionally biased region" description="Basic and acidic residues" evidence="8">
    <location>
        <begin position="97"/>
        <end position="109"/>
    </location>
</feature>
<dbReference type="PROSITE" id="PS50217">
    <property type="entry name" value="BZIP"/>
    <property type="match status" value="1"/>
</dbReference>
<feature type="region of interest" description="Disordered" evidence="8">
    <location>
        <begin position="203"/>
        <end position="247"/>
    </location>
</feature>
<feature type="coiled-coil region" evidence="7">
    <location>
        <begin position="256"/>
        <end position="283"/>
    </location>
</feature>
<dbReference type="InterPro" id="IPR004827">
    <property type="entry name" value="bZIP"/>
</dbReference>
<dbReference type="PROSITE" id="PS00036">
    <property type="entry name" value="BZIP_BASIC"/>
    <property type="match status" value="1"/>
</dbReference>
<feature type="compositionally biased region" description="Low complexity" evidence="8">
    <location>
        <begin position="44"/>
        <end position="61"/>
    </location>
</feature>